<dbReference type="GO" id="GO:0017056">
    <property type="term" value="F:structural constituent of nuclear pore"/>
    <property type="evidence" value="ECO:0007669"/>
    <property type="project" value="InterPro"/>
</dbReference>
<sequence length="1987" mass="223588">MANAAPAATPVDESLWWDSFVALFDELDKVPHSEKLPDHLAEKLRRNHAWFLNSVTLFKPPDQTSRLALDSREIAVGSHRILVKPELKNAALRFSELMCLNEVQSYILVHRAYRISKLVADVEDKEFLHSVLLNYFLERQCLLQCLRRIFANALHTSNGLLSTEAFKGIALQLINDGFERKLLTIFQDLLLSVFSDQTEVDLKILWVDEILIEENLLMDILFLAYYDNFCSCKIEQWKTMCSLFKDVLCGSLNIGKVAVSTEARNSFAHVRAKMVLILIETLDLENLLHMVHDQIPFREGGSVFSVIDIKEMDAQVSSFYDLGAVEAGPLLLAWAVFLSLLLSLHETHNSSTLMEIDHVSYVRQAFEVAAFDYILEILGNDTFRDSDGPVSGFLSVMRTFLSAFIASYELSHQKEDNTLIKILDILYHIYHGEESLALQFWDKECFVDGPIRSILFMLEKEYPIHITEFVRLLSAVCEGSWPAECVYNYLDKMSGITTLFEISGGYGDKTVSDIIETHHPIEVPGVEGLLIPSGTLGRILKFLAPNIAIVCWECAHSGILLLVLRLTQDFHSDNVDDVSLTLNLLHRIISFNKALGFALMGLDKSLPIQTSKNSMQLAMGMSVDMVKIICTLIFKSVQDVSKTQILSVSLDILTEMLKCVPSHVIEAVVKSNIFDVNTSGTSSGTWLLSGGLVRMLMEDSGEKDDSYALAASGMSSLFKINIFLDFTVQLVEKGAEDNLVSAFIIFSLQYVFVNHMHWKYKSKHSCWKVTLKVFEVIKSCIRASKDSQKLSGIIWDILLYDSSVHNILCRIMCISAEALRSYISHHHEFKEIEYLQLAICSAFDVLCSIMPYISQETASNVSALVQMVLSPSIKPFPVVQATVSLISFSENSAIQVAATRALSSLCFIASRLQSYTVENVSPVAEAVQIKNLQMAVLCILDKEVKIDEDLIIATFDLLSAVAYYQPALLSSLIFSEEKEEVSSDVTSDSVKQLAAVPVAENLGSYSATSPIEAIRNYVESSEILFDSAPHLLLSILNFLKALWEGGIQFSNILGKIRVSKKFWERLSSFLSPTHVMNGLLKKSFNNSKTQCLSLRYRCLGNVLGIMAHELFFLEKIMQCEKPEKVTCTSTVNATSRRANVLYAQEILSTWFVDSSFLENLIKSFSDIEYDKEVVFRAKVAVCVCIIHLIAKLTTGNAGSLSVSLVKKIHEIYNMLIAHSAFSTLLSLYSLRGYSEEKELTSLIISDLYYHLQGRLEGREIPSGPFQELSSFLLSLGTFECNDEKYERIFFLHLENISMFDIKKVQEEIGVELWDLSDWTTSKEVAESMFMHMHSANSSLTIASSKHFALEALVSVIAVYKGNMNNTKESFLHGRDISESVVESGIRHLCSCLQHVADMLVHEQNMPEGFLRVFITQQELLLILSVILFKHNSHRTNKIRFLPLSILVTKSTGSIIKVCADVRPITPLLRKAVKLVLTLLLTSHEFSNNMSHAENKSDFEVKLLADASFISIGLLPVLCKYTQDAEYSNLSVATMDLIMKALNPDTWLPIIRKHLPLQHILQNIQEREALASAPVIFNFLLTLGHTKGGAEMLSSCKFLSSTMVLLSKLHDGRPFSNNLDQSEITTIYDEKHVHIWVTSLAIIISLIQSLGDDISYMDIMVSALRYFFSEKPYMLSFYFSALNRLANDHSMKRAQTHKFQISLTALKLMENSLMLLCVLARYQASWIKGMKEMDSELRETIIHVLAFTSRGAQRVGDSSGRSLTLYCQPTTKEEVELNRRPSFIRSRHGWFTLSTAGFLTKTTSSDSLSTTLSVVIRDEENDNADLDYRSHFSDTIAIHIYRIVFLLLQFLCMQAKAAVKRADEVEFVDLAYFPELPSPEILHGLQDQAIAIVTELCKSSKPNSIEPETESVCCLLLQILERSLYLELCVSQTCGIRPVLGRVEDFTKDIKGLIHVVEQHANFNQALKSLRQILALLYPGLMKTSNFV</sequence>
<dbReference type="PANTHER" id="PTHR31431:SF1">
    <property type="entry name" value="NUCLEOPORIN NUP188"/>
    <property type="match status" value="1"/>
</dbReference>
<accession>A0A8D7BBK0</accession>
<evidence type="ECO:0000313" key="1">
    <source>
        <dbReference type="EMBL" id="CAG1863183.1"/>
    </source>
</evidence>
<dbReference type="EMBL" id="HG996475">
    <property type="protein sequence ID" value="CAG1863183.1"/>
    <property type="molecule type" value="Genomic_DNA"/>
</dbReference>
<name>A0A8D7BBK0_MUSAM</name>
<reference evidence="1" key="1">
    <citation type="submission" date="2021-03" db="EMBL/GenBank/DDBJ databases">
        <authorList>
            <consortium name="Genoscope - CEA"/>
            <person name="William W."/>
        </authorList>
    </citation>
    <scope>NUCLEOTIDE SEQUENCE</scope>
    <source>
        <strain evidence="1">Doubled-haploid Pahang</strain>
    </source>
</reference>
<dbReference type="PANTHER" id="PTHR31431">
    <property type="entry name" value="NUCLEOPORIN NUP188 HOMOLOG"/>
    <property type="match status" value="1"/>
</dbReference>
<proteinExistence type="predicted"/>
<gene>
    <name evidence="1" type="ORF">GSMUA_24450.1</name>
</gene>
<protein>
    <submittedName>
        <fullName evidence="1">(wild Malaysian banana) hypothetical protein</fullName>
    </submittedName>
</protein>
<organism evidence="1">
    <name type="scientific">Musa acuminata subsp. malaccensis</name>
    <name type="common">Wild banana</name>
    <name type="synonym">Musa malaccensis</name>
    <dbReference type="NCBI Taxonomy" id="214687"/>
    <lineage>
        <taxon>Eukaryota</taxon>
        <taxon>Viridiplantae</taxon>
        <taxon>Streptophyta</taxon>
        <taxon>Embryophyta</taxon>
        <taxon>Tracheophyta</taxon>
        <taxon>Spermatophyta</taxon>
        <taxon>Magnoliopsida</taxon>
        <taxon>Liliopsida</taxon>
        <taxon>Zingiberales</taxon>
        <taxon>Musaceae</taxon>
        <taxon>Musa</taxon>
    </lineage>
</organism>
<dbReference type="InterPro" id="IPR044840">
    <property type="entry name" value="Nup188"/>
</dbReference>